<dbReference type="PROSITE" id="PS00676">
    <property type="entry name" value="SIGMA54_INTERACT_2"/>
    <property type="match status" value="1"/>
</dbReference>
<dbReference type="InterPro" id="IPR000014">
    <property type="entry name" value="PAS"/>
</dbReference>
<dbReference type="InterPro" id="IPR025944">
    <property type="entry name" value="Sigma_54_int_dom_CS"/>
</dbReference>
<dbReference type="InterPro" id="IPR027417">
    <property type="entry name" value="P-loop_NTPase"/>
</dbReference>
<dbReference type="SUPFAM" id="SSF52540">
    <property type="entry name" value="P-loop containing nucleoside triphosphate hydrolases"/>
    <property type="match status" value="1"/>
</dbReference>
<protein>
    <submittedName>
        <fullName evidence="8">Sigma-54-dependent Fis family transcriptional regulator</fullName>
    </submittedName>
</protein>
<dbReference type="InterPro" id="IPR013767">
    <property type="entry name" value="PAS_fold"/>
</dbReference>
<dbReference type="GO" id="GO:0043565">
    <property type="term" value="F:sequence-specific DNA binding"/>
    <property type="evidence" value="ECO:0007669"/>
    <property type="project" value="InterPro"/>
</dbReference>
<proteinExistence type="predicted"/>
<evidence type="ECO:0000259" key="6">
    <source>
        <dbReference type="PROSITE" id="PS50045"/>
    </source>
</evidence>
<dbReference type="PANTHER" id="PTHR32071">
    <property type="entry name" value="TRANSCRIPTIONAL REGULATORY PROTEIN"/>
    <property type="match status" value="1"/>
</dbReference>
<feature type="domain" description="PAS" evidence="7">
    <location>
        <begin position="17"/>
        <end position="69"/>
    </location>
</feature>
<dbReference type="GO" id="GO:0005524">
    <property type="term" value="F:ATP binding"/>
    <property type="evidence" value="ECO:0007669"/>
    <property type="project" value="UniProtKB-KW"/>
</dbReference>
<dbReference type="InterPro" id="IPR035965">
    <property type="entry name" value="PAS-like_dom_sf"/>
</dbReference>
<dbReference type="PROSITE" id="PS00675">
    <property type="entry name" value="SIGMA54_INTERACT_1"/>
    <property type="match status" value="1"/>
</dbReference>
<evidence type="ECO:0000256" key="5">
    <source>
        <dbReference type="ARBA" id="ARBA00023163"/>
    </source>
</evidence>
<dbReference type="InterPro" id="IPR025662">
    <property type="entry name" value="Sigma_54_int_dom_ATP-bd_1"/>
</dbReference>
<dbReference type="InterPro" id="IPR002197">
    <property type="entry name" value="HTH_Fis"/>
</dbReference>
<sequence>MPDKPIIKRKKSDNKINEKRFHQIFDNLPDPIFVTDQQGNILLSNSTTALTLNMSLNELLKANVNDLVHKSYYDKTYTMEAVAQKKVVSGLIKTRLNYALISTSTPILDESGNVDFVITSARPKELMEKFIYNDNKNQDNQRKREIDYLRSYVLNTDEIIAESISMKKLLISANAVAQTDVTVILNGETGTGKEVLARYLHRYSKRANGPFIAVNCATLPEHLVEAELFGYEKGAFTGATNEGKMGLFEAADGGTLFLDEIAELPLALQSKLLRVLETGEVRRISSHTNRIIDFRLIAATHKDLKKMTEEKLFREDLYYRLNVFPLIIPPLRKRPEDILALTSKFLETFNNKYGIDFRLTPEDLSRLQRHNWPGNVRELKNDIERRVVNSIHLPSTEHLTSIPTFPSDEATQIDVFKLLDLSGTLDEVIQAIEEKYITYVMNQCDGRINETAKQLGIHRSVLYRKLKAYEKK</sequence>
<evidence type="ECO:0000256" key="1">
    <source>
        <dbReference type="ARBA" id="ARBA00022741"/>
    </source>
</evidence>
<dbReference type="InterPro" id="IPR009057">
    <property type="entry name" value="Homeodomain-like_sf"/>
</dbReference>
<dbReference type="SUPFAM" id="SSF46689">
    <property type="entry name" value="Homeodomain-like"/>
    <property type="match status" value="1"/>
</dbReference>
<evidence type="ECO:0000313" key="8">
    <source>
        <dbReference type="EMBL" id="AOT69803.1"/>
    </source>
</evidence>
<dbReference type="Pfam" id="PF00158">
    <property type="entry name" value="Sigma54_activat"/>
    <property type="match status" value="1"/>
</dbReference>
<dbReference type="CDD" id="cd00130">
    <property type="entry name" value="PAS"/>
    <property type="match status" value="1"/>
</dbReference>
<keyword evidence="2" id="KW-0067">ATP-binding</keyword>
<keyword evidence="1" id="KW-0547">Nucleotide-binding</keyword>
<dbReference type="PROSITE" id="PS50045">
    <property type="entry name" value="SIGMA54_INTERACT_4"/>
    <property type="match status" value="1"/>
</dbReference>
<dbReference type="GO" id="GO:0006355">
    <property type="term" value="P:regulation of DNA-templated transcription"/>
    <property type="evidence" value="ECO:0007669"/>
    <property type="project" value="InterPro"/>
</dbReference>
<dbReference type="SUPFAM" id="SSF55785">
    <property type="entry name" value="PYP-like sensor domain (PAS domain)"/>
    <property type="match status" value="1"/>
</dbReference>
<gene>
    <name evidence="8" type="ORF">Gferi_09560</name>
</gene>
<evidence type="ECO:0000256" key="2">
    <source>
        <dbReference type="ARBA" id="ARBA00022840"/>
    </source>
</evidence>
<dbReference type="SMART" id="SM00091">
    <property type="entry name" value="PAS"/>
    <property type="match status" value="1"/>
</dbReference>
<dbReference type="Pfam" id="PF02954">
    <property type="entry name" value="HTH_8"/>
    <property type="match status" value="1"/>
</dbReference>
<feature type="domain" description="Sigma-54 factor interaction" evidence="6">
    <location>
        <begin position="159"/>
        <end position="388"/>
    </location>
</feature>
<dbReference type="PANTHER" id="PTHR32071:SF121">
    <property type="entry name" value="SIGMA L-DEPENDENT TRANSCRIPTIONAL REGULATOR YQIR-RELATED"/>
    <property type="match status" value="1"/>
</dbReference>
<dbReference type="InterPro" id="IPR058031">
    <property type="entry name" value="AAA_lid_NorR"/>
</dbReference>
<keyword evidence="3" id="KW-0805">Transcription regulation</keyword>
<dbReference type="Gene3D" id="3.30.450.20">
    <property type="entry name" value="PAS domain"/>
    <property type="match status" value="1"/>
</dbReference>
<dbReference type="EMBL" id="CP017269">
    <property type="protein sequence ID" value="AOT69803.1"/>
    <property type="molecule type" value="Genomic_DNA"/>
</dbReference>
<dbReference type="PROSITE" id="PS50112">
    <property type="entry name" value="PAS"/>
    <property type="match status" value="1"/>
</dbReference>
<keyword evidence="5" id="KW-0804">Transcription</keyword>
<name>A0A1D8GFW3_9FIRM</name>
<dbReference type="Gene3D" id="1.10.10.60">
    <property type="entry name" value="Homeodomain-like"/>
    <property type="match status" value="1"/>
</dbReference>
<dbReference type="Pfam" id="PF25601">
    <property type="entry name" value="AAA_lid_14"/>
    <property type="match status" value="1"/>
</dbReference>
<dbReference type="NCBIfam" id="TIGR00229">
    <property type="entry name" value="sensory_box"/>
    <property type="match status" value="1"/>
</dbReference>
<keyword evidence="9" id="KW-1185">Reference proteome</keyword>
<dbReference type="FunFam" id="3.40.50.300:FF:000006">
    <property type="entry name" value="DNA-binding transcriptional regulator NtrC"/>
    <property type="match status" value="1"/>
</dbReference>
<reference evidence="8 9" key="1">
    <citation type="submission" date="2016-09" db="EMBL/GenBank/DDBJ databases">
        <title>Genomic analysis reveals versatility of anaerobic energy metabolism of Geosporobacter ferrireducens IRF9 of phylum Firmicutes.</title>
        <authorList>
            <person name="Kim S.-J."/>
        </authorList>
    </citation>
    <scope>NUCLEOTIDE SEQUENCE [LARGE SCALE GENOMIC DNA]</scope>
    <source>
        <strain evidence="8 9">IRF9</strain>
    </source>
</reference>
<organism evidence="8 9">
    <name type="scientific">Geosporobacter ferrireducens</name>
    <dbReference type="NCBI Taxonomy" id="1424294"/>
    <lineage>
        <taxon>Bacteria</taxon>
        <taxon>Bacillati</taxon>
        <taxon>Bacillota</taxon>
        <taxon>Clostridia</taxon>
        <taxon>Peptostreptococcales</taxon>
        <taxon>Thermotaleaceae</taxon>
        <taxon>Geosporobacter</taxon>
    </lineage>
</organism>
<dbReference type="SMART" id="SM00382">
    <property type="entry name" value="AAA"/>
    <property type="match status" value="1"/>
</dbReference>
<dbReference type="Gene3D" id="3.40.50.300">
    <property type="entry name" value="P-loop containing nucleotide triphosphate hydrolases"/>
    <property type="match status" value="1"/>
</dbReference>
<dbReference type="OrthoDB" id="9803970at2"/>
<accession>A0A1D8GFW3</accession>
<dbReference type="InterPro" id="IPR003593">
    <property type="entry name" value="AAA+_ATPase"/>
</dbReference>
<dbReference type="AlphaFoldDB" id="A0A1D8GFW3"/>
<evidence type="ECO:0000256" key="3">
    <source>
        <dbReference type="ARBA" id="ARBA00023015"/>
    </source>
</evidence>
<evidence type="ECO:0000256" key="4">
    <source>
        <dbReference type="ARBA" id="ARBA00023125"/>
    </source>
</evidence>
<dbReference type="InterPro" id="IPR025943">
    <property type="entry name" value="Sigma_54_int_dom_ATP-bd_2"/>
</dbReference>
<evidence type="ECO:0000313" key="9">
    <source>
        <dbReference type="Proteomes" id="UP000095743"/>
    </source>
</evidence>
<dbReference type="CDD" id="cd00009">
    <property type="entry name" value="AAA"/>
    <property type="match status" value="1"/>
</dbReference>
<evidence type="ECO:0000259" key="7">
    <source>
        <dbReference type="PROSITE" id="PS50112"/>
    </source>
</evidence>
<dbReference type="Gene3D" id="1.10.8.60">
    <property type="match status" value="1"/>
</dbReference>
<dbReference type="InterPro" id="IPR002078">
    <property type="entry name" value="Sigma_54_int"/>
</dbReference>
<keyword evidence="4" id="KW-0238">DNA-binding</keyword>
<dbReference type="RefSeq" id="WP_069975883.1">
    <property type="nucleotide sequence ID" value="NZ_CP017269.1"/>
</dbReference>
<dbReference type="Pfam" id="PF00989">
    <property type="entry name" value="PAS"/>
    <property type="match status" value="1"/>
</dbReference>
<dbReference type="KEGG" id="gfe:Gferi_09560"/>
<dbReference type="PROSITE" id="PS00688">
    <property type="entry name" value="SIGMA54_INTERACT_3"/>
    <property type="match status" value="1"/>
</dbReference>
<dbReference type="Proteomes" id="UP000095743">
    <property type="component" value="Chromosome"/>
</dbReference>